<dbReference type="GO" id="GO:0043565">
    <property type="term" value="F:sequence-specific DNA binding"/>
    <property type="evidence" value="ECO:0007669"/>
    <property type="project" value="InterPro"/>
</dbReference>
<dbReference type="InterPro" id="IPR050204">
    <property type="entry name" value="AraC_XylS_family_regulators"/>
</dbReference>
<dbReference type="AlphaFoldDB" id="A0A328AZB7"/>
<evidence type="ECO:0000256" key="3">
    <source>
        <dbReference type="ARBA" id="ARBA00023159"/>
    </source>
</evidence>
<keyword evidence="1" id="KW-0805">Transcription regulation</keyword>
<dbReference type="RefSeq" id="WP_111456237.1">
    <property type="nucleotide sequence ID" value="NZ_QFYP01000001.1"/>
</dbReference>
<name>A0A328AZB7_9CAUL</name>
<gene>
    <name evidence="6" type="ORF">DJ021_03570</name>
</gene>
<dbReference type="PANTHER" id="PTHR46796">
    <property type="entry name" value="HTH-TYPE TRANSCRIPTIONAL ACTIVATOR RHAS-RELATED"/>
    <property type="match status" value="1"/>
</dbReference>
<dbReference type="Proteomes" id="UP000249842">
    <property type="component" value="Unassembled WGS sequence"/>
</dbReference>
<dbReference type="SMART" id="SM00342">
    <property type="entry name" value="HTH_ARAC"/>
    <property type="match status" value="1"/>
</dbReference>
<sequence length="265" mass="28971">MDAHLPWPATTPPRLKLASQFPLADKGFGTRYLGPTHALHLHGYAGRMQLGAAEFELQPGDLTLSPAGVASAYDLPEPGRHWCVHFHPAEGAAPTVALPLHLRLGPAAAYVAERLSAISRLQARAPDVLAQASAAVSFQELLLWCAARAQDEGDPADAVADRVSAIVDARFAEPLTAARLAREVGRSQHYVARAFRRRFGMTVPSYSLRRRMAHAHYLLESTELPVGVVAQRVGIDDPHYFNKLVRRFLGDSPTVLRRRAAAKSW</sequence>
<dbReference type="InterPro" id="IPR018060">
    <property type="entry name" value="HTH_AraC"/>
</dbReference>
<accession>A0A328AZB7</accession>
<dbReference type="SUPFAM" id="SSF46689">
    <property type="entry name" value="Homeodomain-like"/>
    <property type="match status" value="2"/>
</dbReference>
<dbReference type="InterPro" id="IPR018062">
    <property type="entry name" value="HTH_AraC-typ_CS"/>
</dbReference>
<comment type="caution">
    <text evidence="6">The sequence shown here is derived from an EMBL/GenBank/DDBJ whole genome shotgun (WGS) entry which is preliminary data.</text>
</comment>
<organism evidence="6 7">
    <name type="scientific">Phenylobacterium hankyongense</name>
    <dbReference type="NCBI Taxonomy" id="1813876"/>
    <lineage>
        <taxon>Bacteria</taxon>
        <taxon>Pseudomonadati</taxon>
        <taxon>Pseudomonadota</taxon>
        <taxon>Alphaproteobacteria</taxon>
        <taxon>Caulobacterales</taxon>
        <taxon>Caulobacteraceae</taxon>
        <taxon>Phenylobacterium</taxon>
    </lineage>
</organism>
<evidence type="ECO:0000256" key="1">
    <source>
        <dbReference type="ARBA" id="ARBA00023015"/>
    </source>
</evidence>
<dbReference type="Gene3D" id="1.10.10.60">
    <property type="entry name" value="Homeodomain-like"/>
    <property type="match status" value="1"/>
</dbReference>
<evidence type="ECO:0000256" key="2">
    <source>
        <dbReference type="ARBA" id="ARBA00023125"/>
    </source>
</evidence>
<dbReference type="Pfam" id="PF12833">
    <property type="entry name" value="HTH_18"/>
    <property type="match status" value="1"/>
</dbReference>
<evidence type="ECO:0000313" key="6">
    <source>
        <dbReference type="EMBL" id="RAK58944.1"/>
    </source>
</evidence>
<evidence type="ECO:0000256" key="4">
    <source>
        <dbReference type="ARBA" id="ARBA00023163"/>
    </source>
</evidence>
<protein>
    <recommendedName>
        <fullName evidence="5">HTH araC/xylS-type domain-containing protein</fullName>
    </recommendedName>
</protein>
<dbReference type="OrthoDB" id="9814125at2"/>
<dbReference type="PROSITE" id="PS01124">
    <property type="entry name" value="HTH_ARAC_FAMILY_2"/>
    <property type="match status" value="1"/>
</dbReference>
<dbReference type="SUPFAM" id="SSF51215">
    <property type="entry name" value="Regulatory protein AraC"/>
    <property type="match status" value="1"/>
</dbReference>
<evidence type="ECO:0000313" key="7">
    <source>
        <dbReference type="Proteomes" id="UP000249842"/>
    </source>
</evidence>
<proteinExistence type="predicted"/>
<dbReference type="GO" id="GO:0003700">
    <property type="term" value="F:DNA-binding transcription factor activity"/>
    <property type="evidence" value="ECO:0007669"/>
    <property type="project" value="InterPro"/>
</dbReference>
<keyword evidence="4" id="KW-0804">Transcription</keyword>
<dbReference type="EMBL" id="QFYP01000001">
    <property type="protein sequence ID" value="RAK58944.1"/>
    <property type="molecule type" value="Genomic_DNA"/>
</dbReference>
<keyword evidence="7" id="KW-1185">Reference proteome</keyword>
<dbReference type="InterPro" id="IPR009057">
    <property type="entry name" value="Homeodomain-like_sf"/>
</dbReference>
<keyword evidence="2" id="KW-0238">DNA-binding</keyword>
<dbReference type="InterPro" id="IPR037923">
    <property type="entry name" value="HTH-like"/>
</dbReference>
<dbReference type="PROSITE" id="PS00041">
    <property type="entry name" value="HTH_ARAC_FAMILY_1"/>
    <property type="match status" value="1"/>
</dbReference>
<evidence type="ECO:0000259" key="5">
    <source>
        <dbReference type="PROSITE" id="PS01124"/>
    </source>
</evidence>
<feature type="domain" description="HTH araC/xylS-type" evidence="5">
    <location>
        <begin position="161"/>
        <end position="259"/>
    </location>
</feature>
<reference evidence="7" key="1">
    <citation type="submission" date="2018-05" db="EMBL/GenBank/DDBJ databases">
        <authorList>
            <person name="Li X."/>
        </authorList>
    </citation>
    <scope>NUCLEOTIDE SEQUENCE [LARGE SCALE GENOMIC DNA]</scope>
    <source>
        <strain evidence="7">HKS-05</strain>
    </source>
</reference>
<dbReference type="PANTHER" id="PTHR46796:SF2">
    <property type="entry name" value="TRANSCRIPTIONAL REGULATORY PROTEIN"/>
    <property type="match status" value="1"/>
</dbReference>
<keyword evidence="3" id="KW-0010">Activator</keyword>